<accession>A0A979GNK4</accession>
<dbReference type="Proteomes" id="UP000002215">
    <property type="component" value="Chromosome"/>
</dbReference>
<dbReference type="AlphaFoldDB" id="A0A979GNK4"/>
<organism evidence="2 3">
    <name type="scientific">Chitinophaga pinensis (strain ATCC 43595 / DSM 2588 / LMG 13176 / NBRC 15968 / NCIMB 11800 / UQM 2034)</name>
    <dbReference type="NCBI Taxonomy" id="485918"/>
    <lineage>
        <taxon>Bacteria</taxon>
        <taxon>Pseudomonadati</taxon>
        <taxon>Bacteroidota</taxon>
        <taxon>Chitinophagia</taxon>
        <taxon>Chitinophagales</taxon>
        <taxon>Chitinophagaceae</taxon>
        <taxon>Chitinophaga</taxon>
    </lineage>
</organism>
<dbReference type="KEGG" id="cpi:Cpin_2155"/>
<feature type="chain" id="PRO_5037502107" evidence="1">
    <location>
        <begin position="24"/>
        <end position="170"/>
    </location>
</feature>
<evidence type="ECO:0000313" key="2">
    <source>
        <dbReference type="EMBL" id="ACU59647.1"/>
    </source>
</evidence>
<dbReference type="RefSeq" id="WP_012789823.1">
    <property type="nucleotide sequence ID" value="NC_013132.1"/>
</dbReference>
<protein>
    <submittedName>
        <fullName evidence="2">Uncharacterized protein</fullName>
    </submittedName>
</protein>
<sequence>MTRSANRLLAVILCFAFYGCTFGDEKTNPANGYTNDGNFIQTDYAVRKNWAGGTVIAFTDLLPTTEFTGKVNAVQFLLDTLEQHGDYTYMPSDSAAFDKTKNFDIAILYKNVHYMNGTEVDNSGQTYSKPTAGTLTFTPGPGYQTFSYTLKFGSDHVISGCFRGQVTSVE</sequence>
<feature type="signal peptide" evidence="1">
    <location>
        <begin position="1"/>
        <end position="23"/>
    </location>
</feature>
<gene>
    <name evidence="2" type="ordered locus">Cpin_2155</name>
</gene>
<evidence type="ECO:0000256" key="1">
    <source>
        <dbReference type="SAM" id="SignalP"/>
    </source>
</evidence>
<dbReference type="EMBL" id="CP001699">
    <property type="protein sequence ID" value="ACU59647.1"/>
    <property type="molecule type" value="Genomic_DNA"/>
</dbReference>
<proteinExistence type="predicted"/>
<evidence type="ECO:0000313" key="3">
    <source>
        <dbReference type="Proteomes" id="UP000002215"/>
    </source>
</evidence>
<dbReference type="PROSITE" id="PS51257">
    <property type="entry name" value="PROKAR_LIPOPROTEIN"/>
    <property type="match status" value="1"/>
</dbReference>
<reference evidence="2 3" key="2">
    <citation type="journal article" date="2010" name="Stand. Genomic Sci.">
        <title>Complete genome sequence of Chitinophaga pinensis type strain (UQM 2034).</title>
        <authorList>
            <person name="Glavina Del Rio T."/>
            <person name="Abt B."/>
            <person name="Spring S."/>
            <person name="Lapidus A."/>
            <person name="Nolan M."/>
            <person name="Tice H."/>
            <person name="Copeland A."/>
            <person name="Cheng J.F."/>
            <person name="Chen F."/>
            <person name="Bruce D."/>
            <person name="Goodwin L."/>
            <person name="Pitluck S."/>
            <person name="Ivanova N."/>
            <person name="Mavromatis K."/>
            <person name="Mikhailova N."/>
            <person name="Pati A."/>
            <person name="Chen A."/>
            <person name="Palaniappan K."/>
            <person name="Land M."/>
            <person name="Hauser L."/>
            <person name="Chang Y.J."/>
            <person name="Jeffries C.D."/>
            <person name="Chain P."/>
            <person name="Saunders E."/>
            <person name="Detter J.C."/>
            <person name="Brettin T."/>
            <person name="Rohde M."/>
            <person name="Goker M."/>
            <person name="Bristow J."/>
            <person name="Eisen J.A."/>
            <person name="Markowitz V."/>
            <person name="Hugenholtz P."/>
            <person name="Kyrpides N.C."/>
            <person name="Klenk H.P."/>
            <person name="Lucas S."/>
        </authorList>
    </citation>
    <scope>NUCLEOTIDE SEQUENCE [LARGE SCALE GENOMIC DNA]</scope>
    <source>
        <strain evidence="3">ATCC 43595 / DSM 2588 / LMG 13176 / NBRC 15968 / NCIMB 11800 / UQM 2034</strain>
    </source>
</reference>
<dbReference type="OrthoDB" id="658533at2"/>
<reference evidence="3" key="1">
    <citation type="submission" date="2009-08" db="EMBL/GenBank/DDBJ databases">
        <title>The complete genome of Chitinophaga pinensis DSM 2588.</title>
        <authorList>
            <consortium name="US DOE Joint Genome Institute (JGI-PGF)"/>
            <person name="Lucas S."/>
            <person name="Copeland A."/>
            <person name="Lapidus A."/>
            <person name="Glavina del Rio T."/>
            <person name="Dalin E."/>
            <person name="Tice H."/>
            <person name="Bruce D."/>
            <person name="Goodwin L."/>
            <person name="Pitluck S."/>
            <person name="Kyrpides N."/>
            <person name="Mavromatis K."/>
            <person name="Ivanova N."/>
            <person name="Mikhailova N."/>
            <person name="Sims D."/>
            <person name="Meinche L."/>
            <person name="Brettin T."/>
            <person name="Detter J.C."/>
            <person name="Han C."/>
            <person name="Larimer F."/>
            <person name="Land M."/>
            <person name="Hauser L."/>
            <person name="Markowitz V."/>
            <person name="Cheng J.-F."/>
            <person name="Hugenholtz P."/>
            <person name="Woyke T."/>
            <person name="Wu D."/>
            <person name="Spring S."/>
            <person name="Klenk H.-P."/>
            <person name="Eisen J.A."/>
        </authorList>
    </citation>
    <scope>NUCLEOTIDE SEQUENCE [LARGE SCALE GENOMIC DNA]</scope>
    <source>
        <strain evidence="3">ATCC 43595 / DSM 2588 / LMG 13176 / NBRC 15968 / NCIMB 11800 / UQM 2034</strain>
    </source>
</reference>
<keyword evidence="1" id="KW-0732">Signal</keyword>
<name>A0A979GNK4_CHIPD</name>